<dbReference type="Proteomes" id="UP000799772">
    <property type="component" value="Unassembled WGS sequence"/>
</dbReference>
<dbReference type="AlphaFoldDB" id="A0A9P4I6F0"/>
<keyword evidence="3" id="KW-1185">Reference proteome</keyword>
<comment type="caution">
    <text evidence="2">The sequence shown here is derived from an EMBL/GenBank/DDBJ whole genome shotgun (WGS) entry which is preliminary data.</text>
</comment>
<evidence type="ECO:0008006" key="4">
    <source>
        <dbReference type="Google" id="ProtNLM"/>
    </source>
</evidence>
<feature type="transmembrane region" description="Helical" evidence="1">
    <location>
        <begin position="693"/>
        <end position="715"/>
    </location>
</feature>
<dbReference type="EMBL" id="ML978130">
    <property type="protein sequence ID" value="KAF2096006.1"/>
    <property type="molecule type" value="Genomic_DNA"/>
</dbReference>
<protein>
    <recommendedName>
        <fullName evidence="4">Heterokaryon incompatibility domain-containing protein</fullName>
    </recommendedName>
</protein>
<gene>
    <name evidence="2" type="ORF">NA57DRAFT_78777</name>
</gene>
<reference evidence="2" key="1">
    <citation type="journal article" date="2020" name="Stud. Mycol.">
        <title>101 Dothideomycetes genomes: a test case for predicting lifestyles and emergence of pathogens.</title>
        <authorList>
            <person name="Haridas S."/>
            <person name="Albert R."/>
            <person name="Binder M."/>
            <person name="Bloem J."/>
            <person name="Labutti K."/>
            <person name="Salamov A."/>
            <person name="Andreopoulos B."/>
            <person name="Baker S."/>
            <person name="Barry K."/>
            <person name="Bills G."/>
            <person name="Bluhm B."/>
            <person name="Cannon C."/>
            <person name="Castanera R."/>
            <person name="Culley D."/>
            <person name="Daum C."/>
            <person name="Ezra D."/>
            <person name="Gonzalez J."/>
            <person name="Henrissat B."/>
            <person name="Kuo A."/>
            <person name="Liang C."/>
            <person name="Lipzen A."/>
            <person name="Lutzoni F."/>
            <person name="Magnuson J."/>
            <person name="Mondo S."/>
            <person name="Nolan M."/>
            <person name="Ohm R."/>
            <person name="Pangilinan J."/>
            <person name="Park H.-J."/>
            <person name="Ramirez L."/>
            <person name="Alfaro M."/>
            <person name="Sun H."/>
            <person name="Tritt A."/>
            <person name="Yoshinaga Y."/>
            <person name="Zwiers L.-H."/>
            <person name="Turgeon B."/>
            <person name="Goodwin S."/>
            <person name="Spatafora J."/>
            <person name="Crous P."/>
            <person name="Grigoriev I."/>
        </authorList>
    </citation>
    <scope>NUCLEOTIDE SEQUENCE</scope>
    <source>
        <strain evidence="2">CBS 133067</strain>
    </source>
</reference>
<dbReference type="PANTHER" id="PTHR39596:SF2">
    <property type="entry name" value="HET DOMAIN PROTEIN (AFU_ORTHOLOGUE AFUA_1G17550)-RELATED"/>
    <property type="match status" value="1"/>
</dbReference>
<dbReference type="OrthoDB" id="2426273at2759"/>
<keyword evidence="1" id="KW-0472">Membrane</keyword>
<proteinExistence type="predicted"/>
<accession>A0A9P4I6F0</accession>
<feature type="transmembrane region" description="Helical" evidence="1">
    <location>
        <begin position="656"/>
        <end position="681"/>
    </location>
</feature>
<evidence type="ECO:0000313" key="2">
    <source>
        <dbReference type="EMBL" id="KAF2096006.1"/>
    </source>
</evidence>
<keyword evidence="1" id="KW-1133">Transmembrane helix</keyword>
<evidence type="ECO:0000256" key="1">
    <source>
        <dbReference type="SAM" id="Phobius"/>
    </source>
</evidence>
<dbReference type="PANTHER" id="PTHR39596">
    <property type="match status" value="1"/>
</dbReference>
<evidence type="ECO:0000313" key="3">
    <source>
        <dbReference type="Proteomes" id="UP000799772"/>
    </source>
</evidence>
<organism evidence="2 3">
    <name type="scientific">Rhizodiscina lignyota</name>
    <dbReference type="NCBI Taxonomy" id="1504668"/>
    <lineage>
        <taxon>Eukaryota</taxon>
        <taxon>Fungi</taxon>
        <taxon>Dikarya</taxon>
        <taxon>Ascomycota</taxon>
        <taxon>Pezizomycotina</taxon>
        <taxon>Dothideomycetes</taxon>
        <taxon>Pleosporomycetidae</taxon>
        <taxon>Aulographales</taxon>
        <taxon>Rhizodiscinaceae</taxon>
        <taxon>Rhizodiscina</taxon>
    </lineage>
</organism>
<keyword evidence="1" id="KW-0812">Transmembrane</keyword>
<sequence length="778" mass="88472">MSPLQCFDDIRHLMIQRGWCPHQVRNLSDLLDSEDLEFLAEFDRTPYQTVTHGACVGEPRCVANNVDMLEYVTKHVEGGCRCEMIGPPPQTVQEIIATGGVPLISIRTDCQTGTLRLNVKTRTPRSRYIAISHVWSDGLGNIVDNSLPTCQIKRLERYIKDIPFAADNAPLSAGPLRIDWQRLNIQSGSASGDEVLFWMDTLCIPVSPEAAVLRARAINQMASVYAAAVQVLVLDAELQVIPARWREAAELLRHIIGANWMGRSWTFQEGALGRECVFQFADAAIDPIHAYCLSGSRFTYHTNASFPCSPSFQTHPIFQKLYMLLWCTLHQDWKSSLELDEWSGSGLSLPDFIIKSTWFQSNEFMKRWYLASRPSRKGGHDAAHFEHMTSDPFRVEQLVRTWNELARRSTTKSEDIHVIIANLLDFNADVIMRLGGKAERMRTILFSFRTLPFSLFYNTGPRDMQSYQYKNCWLPIEPSQSKMTPHPTMRFVERGLLLEQDADDTPGTIVFLIESVVSRTISFRIEEHGKENMIWVNTIQDKNESISPSEATMTCIVLEGDPFLSYGETRGALFHIVGVQRPHGSVQELRMVYKYPLQASWQASAMAVQDELLAPTYLSLRVPKSCRLVVEYDPIPNFNRLPRRPISLGPFQNGNILAQISLFCFILPAVGCLIAFGILKARSPHSWPAGTKPLLIIGVVLYAIVAVLAVLWYLITIPLAYRAWLRSFDRDWSEAGRSWWSWYVTADRGLANVEQRTWDWIWSRVSQPFKSSTSRLTR</sequence>
<name>A0A9P4I6F0_9PEZI</name>